<organism evidence="10 11">
    <name type="scientific">Boothiomyces macroporosus</name>
    <dbReference type="NCBI Taxonomy" id="261099"/>
    <lineage>
        <taxon>Eukaryota</taxon>
        <taxon>Fungi</taxon>
        <taxon>Fungi incertae sedis</taxon>
        <taxon>Chytridiomycota</taxon>
        <taxon>Chytridiomycota incertae sedis</taxon>
        <taxon>Chytridiomycetes</taxon>
        <taxon>Rhizophydiales</taxon>
        <taxon>Terramycetaceae</taxon>
        <taxon>Boothiomyces</taxon>
    </lineage>
</organism>
<evidence type="ECO:0000256" key="3">
    <source>
        <dbReference type="ARBA" id="ARBA00022692"/>
    </source>
</evidence>
<feature type="domain" description="Cation efflux protein transmembrane" evidence="8">
    <location>
        <begin position="93"/>
        <end position="279"/>
    </location>
</feature>
<feature type="transmembrane region" description="Helical" evidence="7">
    <location>
        <begin position="157"/>
        <end position="176"/>
    </location>
</feature>
<dbReference type="GO" id="GO:0012505">
    <property type="term" value="C:endomembrane system"/>
    <property type="evidence" value="ECO:0007669"/>
    <property type="project" value="UniProtKB-SubCell"/>
</dbReference>
<dbReference type="InterPro" id="IPR027470">
    <property type="entry name" value="Cation_efflux_CTD"/>
</dbReference>
<evidence type="ECO:0000313" key="11">
    <source>
        <dbReference type="Proteomes" id="UP001210925"/>
    </source>
</evidence>
<accession>A0AAD5UAI9</accession>
<feature type="domain" description="Cation efflux protein cytoplasmic" evidence="9">
    <location>
        <begin position="302"/>
        <end position="361"/>
    </location>
</feature>
<comment type="subcellular location">
    <subcellularLocation>
        <location evidence="1">Endomembrane system</location>
        <topology evidence="1">Multi-pass membrane protein</topology>
    </subcellularLocation>
</comment>
<dbReference type="InterPro" id="IPR027469">
    <property type="entry name" value="Cation_efflux_TMD_sf"/>
</dbReference>
<dbReference type="Pfam" id="PF16916">
    <property type="entry name" value="ZT_dimer"/>
    <property type="match status" value="1"/>
</dbReference>
<evidence type="ECO:0000256" key="1">
    <source>
        <dbReference type="ARBA" id="ARBA00004127"/>
    </source>
</evidence>
<name>A0AAD5UAI9_9FUNG</name>
<dbReference type="SUPFAM" id="SSF161111">
    <property type="entry name" value="Cation efflux protein transmembrane domain-like"/>
    <property type="match status" value="1"/>
</dbReference>
<evidence type="ECO:0000256" key="7">
    <source>
        <dbReference type="SAM" id="Phobius"/>
    </source>
</evidence>
<dbReference type="PANTHER" id="PTHR43840:SF13">
    <property type="entry name" value="CATION EFFLUX PROTEIN CYTOPLASMIC DOMAIN-CONTAINING PROTEIN"/>
    <property type="match status" value="1"/>
</dbReference>
<feature type="transmembrane region" description="Helical" evidence="7">
    <location>
        <begin position="88"/>
        <end position="110"/>
    </location>
</feature>
<dbReference type="Gene3D" id="1.20.1510.10">
    <property type="entry name" value="Cation efflux protein transmembrane domain"/>
    <property type="match status" value="1"/>
</dbReference>
<evidence type="ECO:0000256" key="4">
    <source>
        <dbReference type="ARBA" id="ARBA00022989"/>
    </source>
</evidence>
<dbReference type="GO" id="GO:0030003">
    <property type="term" value="P:intracellular monoatomic cation homeostasis"/>
    <property type="evidence" value="ECO:0007669"/>
    <property type="project" value="UniProtKB-ARBA"/>
</dbReference>
<evidence type="ECO:0000313" key="10">
    <source>
        <dbReference type="EMBL" id="KAJ3251726.1"/>
    </source>
</evidence>
<dbReference type="InterPro" id="IPR058533">
    <property type="entry name" value="Cation_efflux_TM"/>
</dbReference>
<dbReference type="Pfam" id="PF01545">
    <property type="entry name" value="Cation_efflux"/>
    <property type="match status" value="1"/>
</dbReference>
<dbReference type="InterPro" id="IPR036837">
    <property type="entry name" value="Cation_efflux_CTD_sf"/>
</dbReference>
<proteinExistence type="predicted"/>
<dbReference type="InterPro" id="IPR002524">
    <property type="entry name" value="Cation_efflux"/>
</dbReference>
<dbReference type="EMBL" id="JADGKB010000170">
    <property type="protein sequence ID" value="KAJ3251726.1"/>
    <property type="molecule type" value="Genomic_DNA"/>
</dbReference>
<evidence type="ECO:0000256" key="2">
    <source>
        <dbReference type="ARBA" id="ARBA00022448"/>
    </source>
</evidence>
<evidence type="ECO:0000256" key="5">
    <source>
        <dbReference type="ARBA" id="ARBA00023065"/>
    </source>
</evidence>
<dbReference type="GO" id="GO:0016020">
    <property type="term" value="C:membrane"/>
    <property type="evidence" value="ECO:0007669"/>
    <property type="project" value="InterPro"/>
</dbReference>
<evidence type="ECO:0000259" key="8">
    <source>
        <dbReference type="Pfam" id="PF01545"/>
    </source>
</evidence>
<dbReference type="AlphaFoldDB" id="A0AAD5UAI9"/>
<protein>
    <recommendedName>
        <fullName evidence="12">Cation efflux protein cytoplasmic domain-containing protein</fullName>
    </recommendedName>
</protein>
<dbReference type="NCBIfam" id="TIGR01297">
    <property type="entry name" value="CDF"/>
    <property type="match status" value="1"/>
</dbReference>
<comment type="caution">
    <text evidence="10">The sequence shown here is derived from an EMBL/GenBank/DDBJ whole genome shotgun (WGS) entry which is preliminary data.</text>
</comment>
<keyword evidence="5" id="KW-0406">Ion transport</keyword>
<gene>
    <name evidence="10" type="ORF">HK103_002181</name>
</gene>
<evidence type="ECO:0008006" key="12">
    <source>
        <dbReference type="Google" id="ProtNLM"/>
    </source>
</evidence>
<keyword evidence="4 7" id="KW-1133">Transmembrane helix</keyword>
<keyword evidence="11" id="KW-1185">Reference proteome</keyword>
<dbReference type="Proteomes" id="UP001210925">
    <property type="component" value="Unassembled WGS sequence"/>
</dbReference>
<keyword evidence="3 7" id="KW-0812">Transmembrane</keyword>
<dbReference type="PANTHER" id="PTHR43840">
    <property type="entry name" value="MITOCHONDRIAL METAL TRANSPORTER 1-RELATED"/>
    <property type="match status" value="1"/>
</dbReference>
<evidence type="ECO:0000259" key="9">
    <source>
        <dbReference type="Pfam" id="PF16916"/>
    </source>
</evidence>
<dbReference type="GO" id="GO:0098771">
    <property type="term" value="P:inorganic ion homeostasis"/>
    <property type="evidence" value="ECO:0007669"/>
    <property type="project" value="UniProtKB-ARBA"/>
</dbReference>
<sequence>MNVMRLNQNNYLVDLEEAASVVTDDRDPLRLSKYICPKSKLLELSKMGKKGKEIVEFYKEQNHQINVFLGLNEVDSFEDETDVIEYKIGMYGSLAANITLFTMQLLAGIFSGSLALLASTADAFMDLASQAVLIYSNHLASKQNYIKYPAGKAKYKTVGIIIFSTLMGTLSLQIITESIRSLVGSDHKVDVGWLSLSLVIVAIATKMILFIYCKLQNHLPSINLLAQDHLNDIMFNSTGIVTALLATYFYWWIDSVGAILIALLILKSWSGTAAEHIQLIVGKRAETTFLNQAVYISMTHDDRIIYVDTCRAYHSGNNVFCEVDIVLPPQMRLDESHDIGESLQNRLEELPDVDRAYVHLDYEIDHKPEHMKYK</sequence>
<keyword evidence="2" id="KW-0813">Transport</keyword>
<dbReference type="Gene3D" id="3.30.70.1350">
    <property type="entry name" value="Cation efflux protein, cytoplasmic domain"/>
    <property type="match status" value="1"/>
</dbReference>
<dbReference type="SUPFAM" id="SSF160240">
    <property type="entry name" value="Cation efflux protein cytoplasmic domain-like"/>
    <property type="match status" value="1"/>
</dbReference>
<dbReference type="InterPro" id="IPR050291">
    <property type="entry name" value="CDF_Transporter"/>
</dbReference>
<feature type="transmembrane region" description="Helical" evidence="7">
    <location>
        <begin position="191"/>
        <end position="212"/>
    </location>
</feature>
<dbReference type="FunFam" id="1.20.1510.10:FF:000005">
    <property type="entry name" value="Putative Cation diffusion facilitator 1"/>
    <property type="match status" value="1"/>
</dbReference>
<evidence type="ECO:0000256" key="6">
    <source>
        <dbReference type="ARBA" id="ARBA00023136"/>
    </source>
</evidence>
<feature type="transmembrane region" description="Helical" evidence="7">
    <location>
        <begin position="116"/>
        <end position="136"/>
    </location>
</feature>
<feature type="transmembrane region" description="Helical" evidence="7">
    <location>
        <begin position="233"/>
        <end position="251"/>
    </location>
</feature>
<dbReference type="GO" id="GO:0008324">
    <property type="term" value="F:monoatomic cation transmembrane transporter activity"/>
    <property type="evidence" value="ECO:0007669"/>
    <property type="project" value="InterPro"/>
</dbReference>
<keyword evidence="6 7" id="KW-0472">Membrane</keyword>
<reference evidence="10" key="1">
    <citation type="submission" date="2020-05" db="EMBL/GenBank/DDBJ databases">
        <title>Phylogenomic resolution of chytrid fungi.</title>
        <authorList>
            <person name="Stajich J.E."/>
            <person name="Amses K."/>
            <person name="Simmons R."/>
            <person name="Seto K."/>
            <person name="Myers J."/>
            <person name="Bonds A."/>
            <person name="Quandt C.A."/>
            <person name="Barry K."/>
            <person name="Liu P."/>
            <person name="Grigoriev I."/>
            <person name="Longcore J.E."/>
            <person name="James T.Y."/>
        </authorList>
    </citation>
    <scope>NUCLEOTIDE SEQUENCE</scope>
    <source>
        <strain evidence="10">PLAUS21</strain>
    </source>
</reference>
<dbReference type="FunFam" id="3.30.70.1350:FF:000001">
    <property type="entry name" value="Metal tolerance protein 11"/>
    <property type="match status" value="1"/>
</dbReference>